<accession>A0A2H0BVZ4</accession>
<protein>
    <recommendedName>
        <fullName evidence="2">PIN domain-containing protein</fullName>
    </recommendedName>
</protein>
<dbReference type="Gene3D" id="3.40.50.1010">
    <property type="entry name" value="5'-nuclease"/>
    <property type="match status" value="1"/>
</dbReference>
<dbReference type="AlphaFoldDB" id="A0A2H0BVZ4"/>
<evidence type="ECO:0000259" key="2">
    <source>
        <dbReference type="Pfam" id="PF01850"/>
    </source>
</evidence>
<dbReference type="EMBL" id="PCTA01000033">
    <property type="protein sequence ID" value="PIP61138.1"/>
    <property type="molecule type" value="Genomic_DNA"/>
</dbReference>
<comment type="caution">
    <text evidence="3">The sequence shown here is derived from an EMBL/GenBank/DDBJ whole genome shotgun (WGS) entry which is preliminary data.</text>
</comment>
<sequence length="129" mass="14463">MAENTKTFVIDASYVLSFLLPSENTPEAQKLFSLYQQQKISLIAPILLSYEIANALKTNVMRKKISQKQAYNLLSAFKLLNIKQAPIGFKDVLKTAIDHNVSAYDASYLVLAKKKGAKLLTLDKKLSRI</sequence>
<dbReference type="InterPro" id="IPR044153">
    <property type="entry name" value="PIN_Pae0151-like"/>
</dbReference>
<dbReference type="SUPFAM" id="SSF88723">
    <property type="entry name" value="PIN domain-like"/>
    <property type="match status" value="1"/>
</dbReference>
<evidence type="ECO:0000313" key="4">
    <source>
        <dbReference type="Proteomes" id="UP000231246"/>
    </source>
</evidence>
<dbReference type="InterPro" id="IPR029060">
    <property type="entry name" value="PIN-like_dom_sf"/>
</dbReference>
<name>A0A2H0BVZ4_9BACT</name>
<dbReference type="CDD" id="cd09873">
    <property type="entry name" value="PIN_Pae0151-like"/>
    <property type="match status" value="1"/>
</dbReference>
<evidence type="ECO:0000256" key="1">
    <source>
        <dbReference type="ARBA" id="ARBA00022842"/>
    </source>
</evidence>
<evidence type="ECO:0000313" key="3">
    <source>
        <dbReference type="EMBL" id="PIP61138.1"/>
    </source>
</evidence>
<gene>
    <name evidence="3" type="ORF">COW99_05085</name>
</gene>
<dbReference type="PANTHER" id="PTHR35901">
    <property type="entry name" value="RIBONUCLEASE VAPC3"/>
    <property type="match status" value="1"/>
</dbReference>
<dbReference type="Pfam" id="PF01850">
    <property type="entry name" value="PIN"/>
    <property type="match status" value="1"/>
</dbReference>
<dbReference type="PANTHER" id="PTHR35901:SF1">
    <property type="entry name" value="EXONUCLEASE VAPC9"/>
    <property type="match status" value="1"/>
</dbReference>
<organism evidence="3 4">
    <name type="scientific">Candidatus Roizmanbacteria bacterium CG22_combo_CG10-13_8_21_14_all_38_20</name>
    <dbReference type="NCBI Taxonomy" id="1974862"/>
    <lineage>
        <taxon>Bacteria</taxon>
        <taxon>Candidatus Roizmaniibacteriota</taxon>
    </lineage>
</organism>
<dbReference type="InterPro" id="IPR002716">
    <property type="entry name" value="PIN_dom"/>
</dbReference>
<dbReference type="Proteomes" id="UP000231246">
    <property type="component" value="Unassembled WGS sequence"/>
</dbReference>
<feature type="domain" description="PIN" evidence="2">
    <location>
        <begin position="9"/>
        <end position="129"/>
    </location>
</feature>
<dbReference type="InterPro" id="IPR051619">
    <property type="entry name" value="TypeII_TA_RNase_PINc/VapC"/>
</dbReference>
<reference evidence="3 4" key="1">
    <citation type="submission" date="2017-09" db="EMBL/GenBank/DDBJ databases">
        <title>Depth-based differentiation of microbial function through sediment-hosted aquifers and enrichment of novel symbionts in the deep terrestrial subsurface.</title>
        <authorList>
            <person name="Probst A.J."/>
            <person name="Ladd B."/>
            <person name="Jarett J.K."/>
            <person name="Geller-Mcgrath D.E."/>
            <person name="Sieber C.M."/>
            <person name="Emerson J.B."/>
            <person name="Anantharaman K."/>
            <person name="Thomas B.C."/>
            <person name="Malmstrom R."/>
            <person name="Stieglmeier M."/>
            <person name="Klingl A."/>
            <person name="Woyke T."/>
            <person name="Ryan C.M."/>
            <person name="Banfield J.F."/>
        </authorList>
    </citation>
    <scope>NUCLEOTIDE SEQUENCE [LARGE SCALE GENOMIC DNA]</scope>
    <source>
        <strain evidence="3">CG22_combo_CG10-13_8_21_14_all_38_20</strain>
    </source>
</reference>
<proteinExistence type="predicted"/>
<keyword evidence="1" id="KW-0460">Magnesium</keyword>